<proteinExistence type="predicted"/>
<name>A0A0N5A2G8_PARTI</name>
<dbReference type="AlphaFoldDB" id="A0A0N5A2G8"/>
<accession>A0A0N5A2G8</accession>
<keyword evidence="1" id="KW-1133">Transmembrane helix</keyword>
<sequence length="91" mass="10127">MLKTNMFNKTTTSSPDTRVLSDLETYGPIILLGLIVLLFTIASIIGNRRMQQHSNGFEHSQFGNEKKIEDDKNKIEKVVITDGSTGESKAI</sequence>
<evidence type="ECO:0000313" key="3">
    <source>
        <dbReference type="WBParaSite" id="PTRK_0001583100.1"/>
    </source>
</evidence>
<keyword evidence="1" id="KW-0812">Transmembrane</keyword>
<reference evidence="3" key="1">
    <citation type="submission" date="2017-02" db="UniProtKB">
        <authorList>
            <consortium name="WormBaseParasite"/>
        </authorList>
    </citation>
    <scope>IDENTIFICATION</scope>
</reference>
<dbReference type="Proteomes" id="UP000038045">
    <property type="component" value="Unplaced"/>
</dbReference>
<keyword evidence="1" id="KW-0472">Membrane</keyword>
<protein>
    <submittedName>
        <fullName evidence="3">DUF3149 domain-containing protein</fullName>
    </submittedName>
</protein>
<keyword evidence="2" id="KW-1185">Reference proteome</keyword>
<evidence type="ECO:0000256" key="1">
    <source>
        <dbReference type="SAM" id="Phobius"/>
    </source>
</evidence>
<feature type="transmembrane region" description="Helical" evidence="1">
    <location>
        <begin position="25"/>
        <end position="45"/>
    </location>
</feature>
<organism evidence="2 3">
    <name type="scientific">Parastrongyloides trichosuri</name>
    <name type="common">Possum-specific nematode worm</name>
    <dbReference type="NCBI Taxonomy" id="131310"/>
    <lineage>
        <taxon>Eukaryota</taxon>
        <taxon>Metazoa</taxon>
        <taxon>Ecdysozoa</taxon>
        <taxon>Nematoda</taxon>
        <taxon>Chromadorea</taxon>
        <taxon>Rhabditida</taxon>
        <taxon>Tylenchina</taxon>
        <taxon>Panagrolaimomorpha</taxon>
        <taxon>Strongyloidoidea</taxon>
        <taxon>Strongyloididae</taxon>
        <taxon>Parastrongyloides</taxon>
    </lineage>
</organism>
<evidence type="ECO:0000313" key="2">
    <source>
        <dbReference type="Proteomes" id="UP000038045"/>
    </source>
</evidence>
<dbReference type="WBParaSite" id="PTRK_0001583100.1">
    <property type="protein sequence ID" value="PTRK_0001583100.1"/>
    <property type="gene ID" value="PTRK_0001583100"/>
</dbReference>